<evidence type="ECO:0000256" key="10">
    <source>
        <dbReference type="SAM" id="MobiDB-lite"/>
    </source>
</evidence>
<comment type="similarity">
    <text evidence="2 9">Belongs to the glycosyl hydrolase 10 (cellulase F) family.</text>
</comment>
<evidence type="ECO:0000256" key="7">
    <source>
        <dbReference type="ARBA" id="ARBA00023295"/>
    </source>
</evidence>
<evidence type="ECO:0000256" key="5">
    <source>
        <dbReference type="ARBA" id="ARBA00022801"/>
    </source>
</evidence>
<dbReference type="Pfam" id="PF00331">
    <property type="entry name" value="Glyco_hydro_10"/>
    <property type="match status" value="1"/>
</dbReference>
<evidence type="ECO:0000256" key="2">
    <source>
        <dbReference type="ARBA" id="ARBA00007495"/>
    </source>
</evidence>
<keyword evidence="4 11" id="KW-0732">Signal</keyword>
<dbReference type="AlphaFoldDB" id="A0A328AVE9"/>
<gene>
    <name evidence="13" type="ORF">DJ018_07120</name>
</gene>
<evidence type="ECO:0000256" key="1">
    <source>
        <dbReference type="ARBA" id="ARBA00000681"/>
    </source>
</evidence>
<keyword evidence="8 9" id="KW-0624">Polysaccharide degradation</keyword>
<dbReference type="SMART" id="SM00633">
    <property type="entry name" value="Glyco_10"/>
    <property type="match status" value="1"/>
</dbReference>
<evidence type="ECO:0000256" key="8">
    <source>
        <dbReference type="ARBA" id="ARBA00023326"/>
    </source>
</evidence>
<dbReference type="InterPro" id="IPR001000">
    <property type="entry name" value="GH10_dom"/>
</dbReference>
<dbReference type="Gene3D" id="3.20.20.80">
    <property type="entry name" value="Glycosidases"/>
    <property type="match status" value="1"/>
</dbReference>
<dbReference type="EC" id="3.2.1.8" evidence="9"/>
<name>A0A328AVE9_9CAUL</name>
<organism evidence="13 14">
    <name type="scientific">Phenylobacterium deserti</name>
    <dbReference type="NCBI Taxonomy" id="1914756"/>
    <lineage>
        <taxon>Bacteria</taxon>
        <taxon>Pseudomonadati</taxon>
        <taxon>Pseudomonadota</taxon>
        <taxon>Alphaproteobacteria</taxon>
        <taxon>Caulobacterales</taxon>
        <taxon>Caulobacteraceae</taxon>
        <taxon>Phenylobacterium</taxon>
    </lineage>
</organism>
<dbReference type="GO" id="GO:0031176">
    <property type="term" value="F:endo-1,4-beta-xylanase activity"/>
    <property type="evidence" value="ECO:0007669"/>
    <property type="project" value="UniProtKB-EC"/>
</dbReference>
<dbReference type="PROSITE" id="PS51318">
    <property type="entry name" value="TAT"/>
    <property type="match status" value="1"/>
</dbReference>
<keyword evidence="14" id="KW-1185">Reference proteome</keyword>
<evidence type="ECO:0000256" key="6">
    <source>
        <dbReference type="ARBA" id="ARBA00023277"/>
    </source>
</evidence>
<proteinExistence type="inferred from homology"/>
<dbReference type="EMBL" id="QFYR01000001">
    <property type="protein sequence ID" value="RAK57686.1"/>
    <property type="molecule type" value="Genomic_DNA"/>
</dbReference>
<feature type="domain" description="GH10" evidence="12">
    <location>
        <begin position="54"/>
        <end position="378"/>
    </location>
</feature>
<feature type="chain" id="PRO_5016383507" description="Beta-xylanase" evidence="11">
    <location>
        <begin position="26"/>
        <end position="385"/>
    </location>
</feature>
<dbReference type="PRINTS" id="PR00134">
    <property type="entry name" value="GLHYDRLASE10"/>
</dbReference>
<reference evidence="14" key="1">
    <citation type="submission" date="2018-05" db="EMBL/GenBank/DDBJ databases">
        <authorList>
            <person name="Li X."/>
        </authorList>
    </citation>
    <scope>NUCLEOTIDE SEQUENCE [LARGE SCALE GENOMIC DNA]</scope>
    <source>
        <strain evidence="14">YIM 73061</strain>
    </source>
</reference>
<comment type="caution">
    <text evidence="13">The sequence shown here is derived from an EMBL/GenBank/DDBJ whole genome shotgun (WGS) entry which is preliminary data.</text>
</comment>
<keyword evidence="5 9" id="KW-0378">Hydrolase</keyword>
<dbReference type="OrthoDB" id="9815836at2"/>
<feature type="compositionally biased region" description="Basic and acidic residues" evidence="10">
    <location>
        <begin position="354"/>
        <end position="368"/>
    </location>
</feature>
<keyword evidence="7 9" id="KW-0326">Glycosidase</keyword>
<evidence type="ECO:0000313" key="13">
    <source>
        <dbReference type="EMBL" id="RAK57686.1"/>
    </source>
</evidence>
<evidence type="ECO:0000256" key="9">
    <source>
        <dbReference type="RuleBase" id="RU361174"/>
    </source>
</evidence>
<dbReference type="PANTHER" id="PTHR31490">
    <property type="entry name" value="GLYCOSYL HYDROLASE"/>
    <property type="match status" value="1"/>
</dbReference>
<dbReference type="Proteomes" id="UP000249725">
    <property type="component" value="Unassembled WGS sequence"/>
</dbReference>
<dbReference type="InterPro" id="IPR006311">
    <property type="entry name" value="TAT_signal"/>
</dbReference>
<feature type="region of interest" description="Disordered" evidence="10">
    <location>
        <begin position="348"/>
        <end position="368"/>
    </location>
</feature>
<keyword evidence="3" id="KW-0858">Xylan degradation</keyword>
<evidence type="ECO:0000259" key="12">
    <source>
        <dbReference type="PROSITE" id="PS51760"/>
    </source>
</evidence>
<feature type="signal peptide" evidence="11">
    <location>
        <begin position="1"/>
        <end position="25"/>
    </location>
</feature>
<dbReference type="PANTHER" id="PTHR31490:SF88">
    <property type="entry name" value="BETA-XYLANASE"/>
    <property type="match status" value="1"/>
</dbReference>
<dbReference type="GO" id="GO:0045493">
    <property type="term" value="P:xylan catabolic process"/>
    <property type="evidence" value="ECO:0007669"/>
    <property type="project" value="UniProtKB-KW"/>
</dbReference>
<dbReference type="RefSeq" id="WP_111514137.1">
    <property type="nucleotide sequence ID" value="NZ_QFYR01000001.1"/>
</dbReference>
<evidence type="ECO:0000313" key="14">
    <source>
        <dbReference type="Proteomes" id="UP000249725"/>
    </source>
</evidence>
<sequence>MTNISRRGALALGLAGIAAAPEALAARPGSLNALAAAKGMRFGTAVGVGSAGPEGAGRDIGGPFADPTYRRLIADECGVIVPENELKWYALRPDAKTYAFERADALAAFAKANGMGLRGHTLLWHHPRWMPKWTETYDYGPNPAAEVRRLLTEHVRTVTARYPQIHSWDVVNETVDHTTGELRETAFSRHVGKQEIVDLAFVAAREAMPRTELVYNDYMSWEGTPEKEKHRAGVLRLLEGFRKRGVPVDTLGVQAHIGSVGTGESTGFARPDLAAWRRFLDEVTGMGYGLVITEFDVNDKPLAADIPSRDAEVARLTREYLDVILSYRQLKEVLVWGLADKYSWLQGTSPRPDNLPKRPTPFDDAFRPKPMRDAIAAAFKAAPAR</sequence>
<dbReference type="PROSITE" id="PS51760">
    <property type="entry name" value="GH10_2"/>
    <property type="match status" value="1"/>
</dbReference>
<dbReference type="InterPro" id="IPR017853">
    <property type="entry name" value="GH"/>
</dbReference>
<evidence type="ECO:0000256" key="4">
    <source>
        <dbReference type="ARBA" id="ARBA00022729"/>
    </source>
</evidence>
<comment type="catalytic activity">
    <reaction evidence="1 9">
        <text>Endohydrolysis of (1-&gt;4)-beta-D-xylosidic linkages in xylans.</text>
        <dbReference type="EC" id="3.2.1.8"/>
    </reaction>
</comment>
<accession>A0A328AVE9</accession>
<protein>
    <recommendedName>
        <fullName evidence="9">Beta-xylanase</fullName>
        <ecNumber evidence="9">3.2.1.8</ecNumber>
    </recommendedName>
</protein>
<evidence type="ECO:0000256" key="11">
    <source>
        <dbReference type="SAM" id="SignalP"/>
    </source>
</evidence>
<dbReference type="SUPFAM" id="SSF51445">
    <property type="entry name" value="(Trans)glycosidases"/>
    <property type="match status" value="1"/>
</dbReference>
<dbReference type="InterPro" id="IPR044846">
    <property type="entry name" value="GH10"/>
</dbReference>
<evidence type="ECO:0000256" key="3">
    <source>
        <dbReference type="ARBA" id="ARBA00022651"/>
    </source>
</evidence>
<keyword evidence="6 9" id="KW-0119">Carbohydrate metabolism</keyword>